<dbReference type="EMBL" id="UXUI01007853">
    <property type="protein sequence ID" value="VDD89673.1"/>
    <property type="molecule type" value="Genomic_DNA"/>
</dbReference>
<feature type="domain" description="Ig-like" evidence="3">
    <location>
        <begin position="21"/>
        <end position="157"/>
    </location>
</feature>
<evidence type="ECO:0000256" key="1">
    <source>
        <dbReference type="SAM" id="Coils"/>
    </source>
</evidence>
<accession>A0A0N4V3S0</accession>
<evidence type="ECO:0000313" key="6">
    <source>
        <dbReference type="WBParaSite" id="EVEC_0000471601-mRNA-1"/>
    </source>
</evidence>
<feature type="region of interest" description="Disordered" evidence="2">
    <location>
        <begin position="345"/>
        <end position="365"/>
    </location>
</feature>
<dbReference type="WBParaSite" id="EVEC_0000471601-mRNA-1">
    <property type="protein sequence ID" value="EVEC_0000471601-mRNA-1"/>
    <property type="gene ID" value="EVEC_0000471601"/>
</dbReference>
<dbReference type="AlphaFoldDB" id="A0A0N4V3S0"/>
<name>A0A0N4V3S0_ENTVE</name>
<evidence type="ECO:0000259" key="3">
    <source>
        <dbReference type="PROSITE" id="PS50835"/>
    </source>
</evidence>
<organism evidence="6">
    <name type="scientific">Enterobius vermicularis</name>
    <name type="common">Human pinworm</name>
    <dbReference type="NCBI Taxonomy" id="51028"/>
    <lineage>
        <taxon>Eukaryota</taxon>
        <taxon>Metazoa</taxon>
        <taxon>Ecdysozoa</taxon>
        <taxon>Nematoda</taxon>
        <taxon>Chromadorea</taxon>
        <taxon>Rhabditida</taxon>
        <taxon>Spirurina</taxon>
        <taxon>Oxyuridomorpha</taxon>
        <taxon>Oxyuroidea</taxon>
        <taxon>Oxyuridae</taxon>
        <taxon>Enterobius</taxon>
    </lineage>
</organism>
<dbReference type="OrthoDB" id="10002522at2759"/>
<keyword evidence="1" id="KW-0175">Coiled coil</keyword>
<dbReference type="InterPro" id="IPR007110">
    <property type="entry name" value="Ig-like_dom"/>
</dbReference>
<evidence type="ECO:0000313" key="4">
    <source>
        <dbReference type="EMBL" id="VDD89673.1"/>
    </source>
</evidence>
<keyword evidence="5" id="KW-1185">Reference proteome</keyword>
<gene>
    <name evidence="4" type="ORF">EVEC_LOCUS4424</name>
</gene>
<reference evidence="6" key="1">
    <citation type="submission" date="2017-02" db="UniProtKB">
        <authorList>
            <consortium name="WormBaseParasite"/>
        </authorList>
    </citation>
    <scope>IDENTIFICATION</scope>
</reference>
<reference evidence="4 5" key="2">
    <citation type="submission" date="2018-10" db="EMBL/GenBank/DDBJ databases">
        <authorList>
            <consortium name="Pathogen Informatics"/>
        </authorList>
    </citation>
    <scope>NUCLEOTIDE SEQUENCE [LARGE SCALE GENOMIC DNA]</scope>
</reference>
<feature type="coiled-coil region" evidence="1">
    <location>
        <begin position="453"/>
        <end position="494"/>
    </location>
</feature>
<dbReference type="Proteomes" id="UP000274131">
    <property type="component" value="Unassembled WGS sequence"/>
</dbReference>
<evidence type="ECO:0000313" key="5">
    <source>
        <dbReference type="Proteomes" id="UP000274131"/>
    </source>
</evidence>
<proteinExistence type="predicted"/>
<protein>
    <submittedName>
        <fullName evidence="6">Ig-like domain-containing protein</fullName>
    </submittedName>
</protein>
<dbReference type="PROSITE" id="PS50835">
    <property type="entry name" value="IG_LIKE"/>
    <property type="match status" value="1"/>
</dbReference>
<feature type="compositionally biased region" description="Polar residues" evidence="2">
    <location>
        <begin position="348"/>
        <end position="362"/>
    </location>
</feature>
<evidence type="ECO:0000256" key="2">
    <source>
        <dbReference type="SAM" id="MobiDB-lite"/>
    </source>
</evidence>
<sequence>MLTPGKPHDCDLCHFNCKELPEYSKHIDSPTHKNALCLFRTRRAVMEDTEGLQSERLQEDLDCSSKIASGEDQKASVGWFSGKKKRKRSCKRVKRKTLLSIPLNEDVQDMSSEKLCKYENGSERLVVEKKKSAFEYSCEIQFTHHPYTAFEERSEISTKYHQRDPGAVYYDEQKLSSPMRNSRLAQACNQTSQLFQLDEVCHRSASLSADQFLGVSEKNDSNLSTENHAGFSKTTFEKQLMPVLEHANRKPRYSLSCKSLRIDPKRKYEKMALKGRALFSKNLHIMMSKNRHSKYRLVPSRLERPPIKSEPQTTFYVHTISAGPSATPTVFSPTFDNGNEAAVWQSPVEASSSSSTDEQAVSQEREDWKQFATGGSSISCPSGSSASISCGSSVPLSDSLHSLENDYQVPKEESSDSHLDGSWMVKVEPNIDSNQLEAMWSLVAEESSLFASLSDISEKLNRMQTEIMEEIARKEQIEKRINEVRGAKARLLGN</sequence>